<name>A0ABQ0FG33_APOSI</name>
<evidence type="ECO:0000313" key="1">
    <source>
        <dbReference type="EMBL" id="GAB1298175.1"/>
    </source>
</evidence>
<accession>A0ABQ0FG33</accession>
<keyword evidence="2" id="KW-1185">Reference proteome</keyword>
<organism evidence="1 2">
    <name type="scientific">Apodemus speciosus</name>
    <name type="common">Large Japanese field mouse</name>
    <dbReference type="NCBI Taxonomy" id="105296"/>
    <lineage>
        <taxon>Eukaryota</taxon>
        <taxon>Metazoa</taxon>
        <taxon>Chordata</taxon>
        <taxon>Craniata</taxon>
        <taxon>Vertebrata</taxon>
        <taxon>Euteleostomi</taxon>
        <taxon>Mammalia</taxon>
        <taxon>Eutheria</taxon>
        <taxon>Euarchontoglires</taxon>
        <taxon>Glires</taxon>
        <taxon>Rodentia</taxon>
        <taxon>Myomorpha</taxon>
        <taxon>Muroidea</taxon>
        <taxon>Muridae</taxon>
        <taxon>Murinae</taxon>
        <taxon>Apodemus</taxon>
    </lineage>
</organism>
<gene>
    <name evidence="1" type="ORF">APTSU1_001341100</name>
</gene>
<evidence type="ECO:0000313" key="2">
    <source>
        <dbReference type="Proteomes" id="UP001623349"/>
    </source>
</evidence>
<reference evidence="1 2" key="1">
    <citation type="submission" date="2024-08" db="EMBL/GenBank/DDBJ databases">
        <title>The draft genome of Apodemus speciosus.</title>
        <authorList>
            <person name="Nabeshima K."/>
            <person name="Suzuki S."/>
            <person name="Onuma M."/>
        </authorList>
    </citation>
    <scope>NUCLEOTIDE SEQUENCE [LARGE SCALE GENOMIC DNA]</scope>
    <source>
        <strain evidence="1">IB14-021</strain>
    </source>
</reference>
<dbReference type="EMBL" id="BAAFST010000013">
    <property type="protein sequence ID" value="GAB1298175.1"/>
    <property type="molecule type" value="Genomic_DNA"/>
</dbReference>
<proteinExistence type="predicted"/>
<comment type="caution">
    <text evidence="1">The sequence shown here is derived from an EMBL/GenBank/DDBJ whole genome shotgun (WGS) entry which is preliminary data.</text>
</comment>
<protein>
    <submittedName>
        <fullName evidence="1">Gene model 904, (NCBI)</fullName>
    </submittedName>
</protein>
<sequence length="47" mass="5102">MSTSSGDIAMDMNIGMCAKEGLFLLLFPFFTEYRLSPPSGSKGDIPK</sequence>
<dbReference type="Proteomes" id="UP001623349">
    <property type="component" value="Unassembled WGS sequence"/>
</dbReference>